<keyword evidence="2" id="KW-0238">DNA-binding</keyword>
<dbReference type="Gene3D" id="1.10.10.10">
    <property type="entry name" value="Winged helix-like DNA-binding domain superfamily/Winged helix DNA-binding domain"/>
    <property type="match status" value="1"/>
</dbReference>
<dbReference type="Proteomes" id="UP001595900">
    <property type="component" value="Unassembled WGS sequence"/>
</dbReference>
<evidence type="ECO:0000256" key="2">
    <source>
        <dbReference type="ARBA" id="ARBA00023125"/>
    </source>
</evidence>
<dbReference type="PANTHER" id="PTHR33164">
    <property type="entry name" value="TRANSCRIPTIONAL REGULATOR, MARR FAMILY"/>
    <property type="match status" value="1"/>
</dbReference>
<dbReference type="SUPFAM" id="SSF46785">
    <property type="entry name" value="Winged helix' DNA-binding domain"/>
    <property type="match status" value="1"/>
</dbReference>
<evidence type="ECO:0000256" key="1">
    <source>
        <dbReference type="ARBA" id="ARBA00023015"/>
    </source>
</evidence>
<keyword evidence="1" id="KW-0805">Transcription regulation</keyword>
<keyword evidence="3" id="KW-0804">Transcription</keyword>
<evidence type="ECO:0000256" key="3">
    <source>
        <dbReference type="ARBA" id="ARBA00023163"/>
    </source>
</evidence>
<dbReference type="Pfam" id="PF01047">
    <property type="entry name" value="MarR"/>
    <property type="match status" value="1"/>
</dbReference>
<feature type="compositionally biased region" description="Basic and acidic residues" evidence="4">
    <location>
        <begin position="96"/>
        <end position="107"/>
    </location>
</feature>
<feature type="region of interest" description="Disordered" evidence="4">
    <location>
        <begin position="84"/>
        <end position="107"/>
    </location>
</feature>
<evidence type="ECO:0000256" key="4">
    <source>
        <dbReference type="SAM" id="MobiDB-lite"/>
    </source>
</evidence>
<gene>
    <name evidence="6" type="ORF">ACFOYW_00150</name>
</gene>
<proteinExistence type="predicted"/>
<organism evidence="6 7">
    <name type="scientific">Gryllotalpicola reticulitermitis</name>
    <dbReference type="NCBI Taxonomy" id="1184153"/>
    <lineage>
        <taxon>Bacteria</taxon>
        <taxon>Bacillati</taxon>
        <taxon>Actinomycetota</taxon>
        <taxon>Actinomycetes</taxon>
        <taxon>Micrococcales</taxon>
        <taxon>Microbacteriaceae</taxon>
        <taxon>Gryllotalpicola</taxon>
    </lineage>
</organism>
<name>A0ABV8Q2Y2_9MICO</name>
<dbReference type="PRINTS" id="PR00598">
    <property type="entry name" value="HTHMARR"/>
</dbReference>
<dbReference type="EMBL" id="JBHSCN010000001">
    <property type="protein sequence ID" value="MFC4241767.1"/>
    <property type="molecule type" value="Genomic_DNA"/>
</dbReference>
<dbReference type="RefSeq" id="WP_390226507.1">
    <property type="nucleotide sequence ID" value="NZ_JBHSCN010000001.1"/>
</dbReference>
<evidence type="ECO:0000259" key="5">
    <source>
        <dbReference type="PROSITE" id="PS50995"/>
    </source>
</evidence>
<dbReference type="PANTHER" id="PTHR33164:SF43">
    <property type="entry name" value="HTH-TYPE TRANSCRIPTIONAL REPRESSOR YETL"/>
    <property type="match status" value="1"/>
</dbReference>
<dbReference type="InterPro" id="IPR039422">
    <property type="entry name" value="MarR/SlyA-like"/>
</dbReference>
<dbReference type="PROSITE" id="PS01117">
    <property type="entry name" value="HTH_MARR_1"/>
    <property type="match status" value="1"/>
</dbReference>
<dbReference type="InterPro" id="IPR036388">
    <property type="entry name" value="WH-like_DNA-bd_sf"/>
</dbReference>
<protein>
    <submittedName>
        <fullName evidence="6">MarR family winged helix-turn-helix transcriptional regulator</fullName>
    </submittedName>
</protein>
<dbReference type="InterPro" id="IPR023187">
    <property type="entry name" value="Tscrpt_reg_MarR-type_CS"/>
</dbReference>
<sequence>MGEVARYITIDPAAASRVVDRLVGKGLISRGVDPGSRRRVPLRLTPAARALVPELVALADANDAAYFGALTSRQRQELLVLLRSLSAPRSPGPNPDKQHPPRDGEQS</sequence>
<dbReference type="PROSITE" id="PS50995">
    <property type="entry name" value="HTH_MARR_2"/>
    <property type="match status" value="1"/>
</dbReference>
<dbReference type="InterPro" id="IPR036390">
    <property type="entry name" value="WH_DNA-bd_sf"/>
</dbReference>
<keyword evidence="7" id="KW-1185">Reference proteome</keyword>
<evidence type="ECO:0000313" key="7">
    <source>
        <dbReference type="Proteomes" id="UP001595900"/>
    </source>
</evidence>
<feature type="domain" description="HTH marR-type" evidence="5">
    <location>
        <begin position="1"/>
        <end position="87"/>
    </location>
</feature>
<dbReference type="InterPro" id="IPR000835">
    <property type="entry name" value="HTH_MarR-typ"/>
</dbReference>
<reference evidence="7" key="1">
    <citation type="journal article" date="2019" name="Int. J. Syst. Evol. Microbiol.">
        <title>The Global Catalogue of Microorganisms (GCM) 10K type strain sequencing project: providing services to taxonomists for standard genome sequencing and annotation.</title>
        <authorList>
            <consortium name="The Broad Institute Genomics Platform"/>
            <consortium name="The Broad Institute Genome Sequencing Center for Infectious Disease"/>
            <person name="Wu L."/>
            <person name="Ma J."/>
        </authorList>
    </citation>
    <scope>NUCLEOTIDE SEQUENCE [LARGE SCALE GENOMIC DNA]</scope>
    <source>
        <strain evidence="7">CGMCC 1.10363</strain>
    </source>
</reference>
<dbReference type="SMART" id="SM00347">
    <property type="entry name" value="HTH_MARR"/>
    <property type="match status" value="1"/>
</dbReference>
<comment type="caution">
    <text evidence="6">The sequence shown here is derived from an EMBL/GenBank/DDBJ whole genome shotgun (WGS) entry which is preliminary data.</text>
</comment>
<accession>A0ABV8Q2Y2</accession>
<evidence type="ECO:0000313" key="6">
    <source>
        <dbReference type="EMBL" id="MFC4241767.1"/>
    </source>
</evidence>